<dbReference type="Proteomes" id="UP000308652">
    <property type="component" value="Unassembled WGS sequence"/>
</dbReference>
<name>A0A5C3LJM6_9AGAR</name>
<dbReference type="EMBL" id="ML213663">
    <property type="protein sequence ID" value="TFK32812.1"/>
    <property type="molecule type" value="Genomic_DNA"/>
</dbReference>
<gene>
    <name evidence="1" type="ORF">BDQ12DRAFT_670802</name>
</gene>
<reference evidence="1 2" key="1">
    <citation type="journal article" date="2019" name="Nat. Ecol. Evol.">
        <title>Megaphylogeny resolves global patterns of mushroom evolution.</title>
        <authorList>
            <person name="Varga T."/>
            <person name="Krizsan K."/>
            <person name="Foldi C."/>
            <person name="Dima B."/>
            <person name="Sanchez-Garcia M."/>
            <person name="Sanchez-Ramirez S."/>
            <person name="Szollosi G.J."/>
            <person name="Szarkandi J.G."/>
            <person name="Papp V."/>
            <person name="Albert L."/>
            <person name="Andreopoulos W."/>
            <person name="Angelini C."/>
            <person name="Antonin V."/>
            <person name="Barry K.W."/>
            <person name="Bougher N.L."/>
            <person name="Buchanan P."/>
            <person name="Buyck B."/>
            <person name="Bense V."/>
            <person name="Catcheside P."/>
            <person name="Chovatia M."/>
            <person name="Cooper J."/>
            <person name="Damon W."/>
            <person name="Desjardin D."/>
            <person name="Finy P."/>
            <person name="Geml J."/>
            <person name="Haridas S."/>
            <person name="Hughes K."/>
            <person name="Justo A."/>
            <person name="Karasinski D."/>
            <person name="Kautmanova I."/>
            <person name="Kiss B."/>
            <person name="Kocsube S."/>
            <person name="Kotiranta H."/>
            <person name="LaButti K.M."/>
            <person name="Lechner B.E."/>
            <person name="Liimatainen K."/>
            <person name="Lipzen A."/>
            <person name="Lukacs Z."/>
            <person name="Mihaltcheva S."/>
            <person name="Morgado L.N."/>
            <person name="Niskanen T."/>
            <person name="Noordeloos M.E."/>
            <person name="Ohm R.A."/>
            <person name="Ortiz-Santana B."/>
            <person name="Ovrebo C."/>
            <person name="Racz N."/>
            <person name="Riley R."/>
            <person name="Savchenko A."/>
            <person name="Shiryaev A."/>
            <person name="Soop K."/>
            <person name="Spirin V."/>
            <person name="Szebenyi C."/>
            <person name="Tomsovsky M."/>
            <person name="Tulloss R.E."/>
            <person name="Uehling J."/>
            <person name="Grigoriev I.V."/>
            <person name="Vagvolgyi C."/>
            <person name="Papp T."/>
            <person name="Martin F.M."/>
            <person name="Miettinen O."/>
            <person name="Hibbett D.S."/>
            <person name="Nagy L.G."/>
        </authorList>
    </citation>
    <scope>NUCLEOTIDE SEQUENCE [LARGE SCALE GENOMIC DNA]</scope>
    <source>
        <strain evidence="1 2">CBS 166.37</strain>
    </source>
</reference>
<dbReference type="OrthoDB" id="3364670at2759"/>
<sequence length="176" mass="20085">MCVSSIKFLDKKSLLLMGKWMSQKWTQIIKKEKFAIEVLTALNMDYGIFRSEWKKQVKDQTKSLLRCSEDLTNKAIQKIMALIISFDSYKAELEKLNDGLLAGNLNGFHDITEMVEARNTILGKISQIEMGIKKKKANLEIDVRFSDSIGESGRSGHTADIPSHCHQDTQTSIFYY</sequence>
<proteinExistence type="predicted"/>
<dbReference type="AlphaFoldDB" id="A0A5C3LJM6"/>
<organism evidence="1 2">
    <name type="scientific">Crucibulum laeve</name>
    <dbReference type="NCBI Taxonomy" id="68775"/>
    <lineage>
        <taxon>Eukaryota</taxon>
        <taxon>Fungi</taxon>
        <taxon>Dikarya</taxon>
        <taxon>Basidiomycota</taxon>
        <taxon>Agaricomycotina</taxon>
        <taxon>Agaricomycetes</taxon>
        <taxon>Agaricomycetidae</taxon>
        <taxon>Agaricales</taxon>
        <taxon>Agaricineae</taxon>
        <taxon>Nidulariaceae</taxon>
        <taxon>Crucibulum</taxon>
    </lineage>
</organism>
<protein>
    <submittedName>
        <fullName evidence="1">Uncharacterized protein</fullName>
    </submittedName>
</protein>
<evidence type="ECO:0000313" key="1">
    <source>
        <dbReference type="EMBL" id="TFK32812.1"/>
    </source>
</evidence>
<evidence type="ECO:0000313" key="2">
    <source>
        <dbReference type="Proteomes" id="UP000308652"/>
    </source>
</evidence>
<dbReference type="STRING" id="68775.A0A5C3LJM6"/>
<accession>A0A5C3LJM6</accession>
<keyword evidence="2" id="KW-1185">Reference proteome</keyword>